<evidence type="ECO:0000313" key="2">
    <source>
        <dbReference type="EMBL" id="GBP55014.1"/>
    </source>
</evidence>
<evidence type="ECO:0000313" key="3">
    <source>
        <dbReference type="Proteomes" id="UP000299102"/>
    </source>
</evidence>
<organism evidence="2 3">
    <name type="scientific">Eumeta variegata</name>
    <name type="common">Bagworm moth</name>
    <name type="synonym">Eumeta japonica</name>
    <dbReference type="NCBI Taxonomy" id="151549"/>
    <lineage>
        <taxon>Eukaryota</taxon>
        <taxon>Metazoa</taxon>
        <taxon>Ecdysozoa</taxon>
        <taxon>Arthropoda</taxon>
        <taxon>Hexapoda</taxon>
        <taxon>Insecta</taxon>
        <taxon>Pterygota</taxon>
        <taxon>Neoptera</taxon>
        <taxon>Endopterygota</taxon>
        <taxon>Lepidoptera</taxon>
        <taxon>Glossata</taxon>
        <taxon>Ditrysia</taxon>
        <taxon>Tineoidea</taxon>
        <taxon>Psychidae</taxon>
        <taxon>Oiketicinae</taxon>
        <taxon>Eumeta</taxon>
    </lineage>
</organism>
<gene>
    <name evidence="2" type="ORF">EVAR_34489_1</name>
</gene>
<sequence length="137" mass="14917">MLINDNNAARGPCAHRTRTRDAISAVDSITMRVHLGTQDSLIVERTRATPHMRSACVNRLAPLSASVAAASPLRNRHRSRPAAGGGKHERRNAKTLFHPLVYEFEGYSRPRPGRAGAAALALGSRRRSDAACELLQE</sequence>
<protein>
    <submittedName>
        <fullName evidence="2">Uncharacterized protein</fullName>
    </submittedName>
</protein>
<reference evidence="2 3" key="1">
    <citation type="journal article" date="2019" name="Commun. Biol.">
        <title>The bagworm genome reveals a unique fibroin gene that provides high tensile strength.</title>
        <authorList>
            <person name="Kono N."/>
            <person name="Nakamura H."/>
            <person name="Ohtoshi R."/>
            <person name="Tomita M."/>
            <person name="Numata K."/>
            <person name="Arakawa K."/>
        </authorList>
    </citation>
    <scope>NUCLEOTIDE SEQUENCE [LARGE SCALE GENOMIC DNA]</scope>
</reference>
<keyword evidence="3" id="KW-1185">Reference proteome</keyword>
<dbReference type="AlphaFoldDB" id="A0A4C1WY70"/>
<evidence type="ECO:0000256" key="1">
    <source>
        <dbReference type="SAM" id="MobiDB-lite"/>
    </source>
</evidence>
<proteinExistence type="predicted"/>
<dbReference type="Proteomes" id="UP000299102">
    <property type="component" value="Unassembled WGS sequence"/>
</dbReference>
<dbReference type="EMBL" id="BGZK01000659">
    <property type="protein sequence ID" value="GBP55014.1"/>
    <property type="molecule type" value="Genomic_DNA"/>
</dbReference>
<accession>A0A4C1WY70</accession>
<feature type="region of interest" description="Disordered" evidence="1">
    <location>
        <begin position="68"/>
        <end position="92"/>
    </location>
</feature>
<name>A0A4C1WY70_EUMVA</name>
<comment type="caution">
    <text evidence="2">The sequence shown here is derived from an EMBL/GenBank/DDBJ whole genome shotgun (WGS) entry which is preliminary data.</text>
</comment>